<gene>
    <name evidence="13" type="primary">Rack1</name>
    <name evidence="13" type="ORF">GZH46_01497</name>
</gene>
<evidence type="ECO:0000256" key="10">
    <source>
        <dbReference type="PROSITE-ProRule" id="PRU00221"/>
    </source>
</evidence>
<evidence type="ECO:0000256" key="3">
    <source>
        <dbReference type="ARBA" id="ARBA00007253"/>
    </source>
</evidence>
<accession>A0ABQ7S990</accession>
<comment type="subcellular location">
    <subcellularLocation>
        <location evidence="1">Membrane</location>
        <topology evidence="1">Multi-pass membrane protein</topology>
    </subcellularLocation>
</comment>
<evidence type="ECO:0000259" key="12">
    <source>
        <dbReference type="SMART" id="SM01269"/>
    </source>
</evidence>
<feature type="transmembrane region" description="Helical" evidence="11">
    <location>
        <begin position="370"/>
        <end position="391"/>
    </location>
</feature>
<feature type="repeat" description="WD" evidence="10">
    <location>
        <begin position="22"/>
        <end position="57"/>
    </location>
</feature>
<dbReference type="EC" id="1.14.19.17" evidence="4"/>
<dbReference type="CDD" id="cd03508">
    <property type="entry name" value="Delta4-sphingolipid-FADS-like"/>
    <property type="match status" value="1"/>
</dbReference>
<evidence type="ECO:0000256" key="11">
    <source>
        <dbReference type="SAM" id="Phobius"/>
    </source>
</evidence>
<feature type="repeat" description="WD" evidence="10">
    <location>
        <begin position="150"/>
        <end position="185"/>
    </location>
</feature>
<feature type="transmembrane region" description="Helical" evidence="11">
    <location>
        <begin position="512"/>
        <end position="534"/>
    </location>
</feature>
<dbReference type="InterPro" id="IPR045223">
    <property type="entry name" value="RACK1-like"/>
</dbReference>
<feature type="repeat" description="WD" evidence="10">
    <location>
        <begin position="235"/>
        <end position="275"/>
    </location>
</feature>
<comment type="similarity">
    <text evidence="2">Belongs to the fatty acid desaturase type 1 family. DEGS subfamily.</text>
</comment>
<evidence type="ECO:0000313" key="14">
    <source>
        <dbReference type="Proteomes" id="UP000825002"/>
    </source>
</evidence>
<evidence type="ECO:0000313" key="13">
    <source>
        <dbReference type="EMBL" id="KAG9509972.1"/>
    </source>
</evidence>
<feature type="repeat" description="WD" evidence="10">
    <location>
        <begin position="109"/>
        <end position="141"/>
    </location>
</feature>
<feature type="repeat" description="WD" evidence="10">
    <location>
        <begin position="67"/>
        <end position="108"/>
    </location>
</feature>
<keyword evidence="11" id="KW-0472">Membrane</keyword>
<evidence type="ECO:0000256" key="2">
    <source>
        <dbReference type="ARBA" id="ARBA00006146"/>
    </source>
</evidence>
<keyword evidence="6 11" id="KW-0812">Transmembrane</keyword>
<dbReference type="CDD" id="cd00200">
    <property type="entry name" value="WD40"/>
    <property type="match status" value="1"/>
</dbReference>
<sequence length="684" mass="77584">NNKMAAAEGVIPQFEIVPKGVLYGHNGWVTQIATNPHSPGTILSSSRDKSLILWKLNQDEGFPYKRLKGHGHFITDVILSLDGQYAVSGSWDKTLRLWDLNAGKTTRRFEGHTKDVLSVAFSADNRQIVSGSRDKTIKLWNTLAQCKFTIEGHTDWVSCVRFSPASTNPIIVSAGWDRIVKVWNLTHCRLKNDFEGHVGYLNTVTVSPDGSLCASGGKDFKVMLWDLNDSRHLCTLDHNDIITALSFSPNRYWLCVASGPVIKIWDLENKHQVDELRPEVISSTSKPKSPHCISLAWSHDGALLFAGYTDHVIRYWQVSRSDYTWSYTDEPHATRRKIILEKYPQVKKIVSAMVLVQFISFYLLRDVKNFWYLFACAYAFGGVMNHSLMLAIHEISHNMAFGTAHPTANRIFAIFANLPIGFPFAVSFKKYHLEHHRYQGDVKLDTDIPTEFEGSFFTTSATKLIWCILQPFFYSLRPLFVNQKPFTAMEVTNVIIQLSFDAFIWFTLGHHIVFYMVGGSVLAMGLHPVAGHFISEHTIMFNIDSNSPKTEDTMENNNSIMHKVTDHQDTCQEKITGDSCSTVDSNGRFLIPETCSYYGPLNYITFNVGYHVEHHDFPSIPGSRLPQLKKIAAEFYEPLNFHSSWTKVLWQYITDPNCGPYARVRRPNIALRRGANGAPKVNQS</sequence>
<dbReference type="SUPFAM" id="SSF50978">
    <property type="entry name" value="WD40 repeat-like"/>
    <property type="match status" value="1"/>
</dbReference>
<keyword evidence="8 11" id="KW-1133">Transmembrane helix</keyword>
<dbReference type="Gene3D" id="2.130.10.10">
    <property type="entry name" value="YVTN repeat-like/Quinoprotein amine dehydrogenase"/>
    <property type="match status" value="1"/>
</dbReference>
<comment type="caution">
    <text evidence="13">The sequence shown here is derived from an EMBL/GenBank/DDBJ whole genome shotgun (WGS) entry which is preliminary data.</text>
</comment>
<feature type="repeat" description="WD" evidence="10">
    <location>
        <begin position="294"/>
        <end position="326"/>
    </location>
</feature>
<dbReference type="SMART" id="SM01269">
    <property type="entry name" value="Lipid_DES"/>
    <property type="match status" value="1"/>
</dbReference>
<dbReference type="InterPro" id="IPR005804">
    <property type="entry name" value="FA_desaturase_dom"/>
</dbReference>
<dbReference type="Pfam" id="PF08557">
    <property type="entry name" value="Lipid_DES"/>
    <property type="match status" value="1"/>
</dbReference>
<dbReference type="Pfam" id="PF00487">
    <property type="entry name" value="FA_desaturase"/>
    <property type="match status" value="1"/>
</dbReference>
<dbReference type="InterPro" id="IPR020472">
    <property type="entry name" value="WD40_PAC1"/>
</dbReference>
<proteinExistence type="inferred from homology"/>
<feature type="domain" description="Sphingolipid delta4-desaturase N-terminal" evidence="12">
    <location>
        <begin position="318"/>
        <end position="356"/>
    </location>
</feature>
<dbReference type="PANTHER" id="PTHR19868">
    <property type="entry name" value="RECEPTOR FOR ACTIVATED PROTEIN KINASE C RACK1"/>
    <property type="match status" value="1"/>
</dbReference>
<evidence type="ECO:0000256" key="6">
    <source>
        <dbReference type="ARBA" id="ARBA00022692"/>
    </source>
</evidence>
<dbReference type="EMBL" id="JAIFTH010000273">
    <property type="protein sequence ID" value="KAG9509972.1"/>
    <property type="molecule type" value="Genomic_DNA"/>
</dbReference>
<dbReference type="InterPro" id="IPR011388">
    <property type="entry name" value="DES1/DES2"/>
</dbReference>
<evidence type="ECO:0000256" key="8">
    <source>
        <dbReference type="ARBA" id="ARBA00022989"/>
    </source>
</evidence>
<evidence type="ECO:0000256" key="7">
    <source>
        <dbReference type="ARBA" id="ARBA00022737"/>
    </source>
</evidence>
<keyword evidence="7" id="KW-0677">Repeat</keyword>
<name>A0ABQ7S990_9ACAR</name>
<dbReference type="InterPro" id="IPR001680">
    <property type="entry name" value="WD40_rpt"/>
</dbReference>
<dbReference type="InterPro" id="IPR019775">
    <property type="entry name" value="WD40_repeat_CS"/>
</dbReference>
<reference evidence="13 14" key="1">
    <citation type="submission" date="2020-10" db="EMBL/GenBank/DDBJ databases">
        <authorList>
            <person name="Klimov P.B."/>
            <person name="Dyachkov S.M."/>
            <person name="Chetverikov P.E."/>
        </authorList>
    </citation>
    <scope>NUCLEOTIDE SEQUENCE [LARGE SCALE GENOMIC DNA]</scope>
    <source>
        <strain evidence="13">BMOC 18-1129-001#AD2665</strain>
        <tissue evidence="13">Entire mites</tissue>
    </source>
</reference>
<dbReference type="Pfam" id="PF00400">
    <property type="entry name" value="WD40"/>
    <property type="match status" value="7"/>
</dbReference>
<dbReference type="PROSITE" id="PS00678">
    <property type="entry name" value="WD_REPEATS_1"/>
    <property type="match status" value="3"/>
</dbReference>
<dbReference type="PROSITE" id="PS50294">
    <property type="entry name" value="WD_REPEATS_REGION"/>
    <property type="match status" value="5"/>
</dbReference>
<evidence type="ECO:0000256" key="1">
    <source>
        <dbReference type="ARBA" id="ARBA00004141"/>
    </source>
</evidence>
<feature type="repeat" description="WD" evidence="10">
    <location>
        <begin position="194"/>
        <end position="235"/>
    </location>
</feature>
<evidence type="ECO:0000256" key="4">
    <source>
        <dbReference type="ARBA" id="ARBA00012021"/>
    </source>
</evidence>
<feature type="non-terminal residue" evidence="13">
    <location>
        <position position="1"/>
    </location>
</feature>
<feature type="transmembrane region" description="Helical" evidence="11">
    <location>
        <begin position="411"/>
        <end position="428"/>
    </location>
</feature>
<organism evidence="13 14">
    <name type="scientific">Fragariocoptes setiger</name>
    <dbReference type="NCBI Taxonomy" id="1670756"/>
    <lineage>
        <taxon>Eukaryota</taxon>
        <taxon>Metazoa</taxon>
        <taxon>Ecdysozoa</taxon>
        <taxon>Arthropoda</taxon>
        <taxon>Chelicerata</taxon>
        <taxon>Arachnida</taxon>
        <taxon>Acari</taxon>
        <taxon>Acariformes</taxon>
        <taxon>Trombidiformes</taxon>
        <taxon>Prostigmata</taxon>
        <taxon>Eupodina</taxon>
        <taxon>Eriophyoidea</taxon>
        <taxon>Phytoptidae</taxon>
        <taxon>Fragariocoptes</taxon>
    </lineage>
</organism>
<dbReference type="PRINTS" id="PR00320">
    <property type="entry name" value="GPROTEINBRPT"/>
</dbReference>
<protein>
    <recommendedName>
        <fullName evidence="9">Small ribosomal subunit protein RACK1</fullName>
        <ecNumber evidence="4">1.14.19.17</ecNumber>
    </recommendedName>
</protein>
<dbReference type="Proteomes" id="UP000825002">
    <property type="component" value="Unassembled WGS sequence"/>
</dbReference>
<dbReference type="SMART" id="SM00320">
    <property type="entry name" value="WD40"/>
    <property type="match status" value="7"/>
</dbReference>
<dbReference type="InterPro" id="IPR013866">
    <property type="entry name" value="Sphingolipid_d4-desaturase_N"/>
</dbReference>
<keyword evidence="5 10" id="KW-0853">WD repeat</keyword>
<comment type="similarity">
    <text evidence="3">Belongs to the WD repeat G protein beta family. Ribosomal protein RACK1 subfamily.</text>
</comment>
<dbReference type="PROSITE" id="PS50082">
    <property type="entry name" value="WD_REPEATS_2"/>
    <property type="match status" value="7"/>
</dbReference>
<evidence type="ECO:0000256" key="9">
    <source>
        <dbReference type="ARBA" id="ARBA00035297"/>
    </source>
</evidence>
<keyword evidence="14" id="KW-1185">Reference proteome</keyword>
<dbReference type="InterPro" id="IPR015943">
    <property type="entry name" value="WD40/YVTN_repeat-like_dom_sf"/>
</dbReference>
<dbReference type="InterPro" id="IPR036322">
    <property type="entry name" value="WD40_repeat_dom_sf"/>
</dbReference>
<evidence type="ECO:0000256" key="5">
    <source>
        <dbReference type="ARBA" id="ARBA00022574"/>
    </source>
</evidence>